<reference evidence="4 5" key="1">
    <citation type="submission" date="2017-09" db="EMBL/GenBank/DDBJ databases">
        <authorList>
            <consortium name="International Durum Wheat Genome Sequencing Consortium (IDWGSC)"/>
            <person name="Milanesi L."/>
        </authorList>
    </citation>
    <scope>NUCLEOTIDE SEQUENCE [LARGE SCALE GENOMIC DNA]</scope>
    <source>
        <strain evidence="5">cv. Svevo</strain>
    </source>
</reference>
<dbReference type="Gramene" id="TRITD1Bv1G190070.1">
    <property type="protein sequence ID" value="TRITD1Bv1G190070.1"/>
    <property type="gene ID" value="TRITD1Bv1G190070"/>
</dbReference>
<protein>
    <recommendedName>
        <fullName evidence="3">Malectin-like domain-containing protein</fullName>
    </recommendedName>
</protein>
<dbReference type="Pfam" id="PF12819">
    <property type="entry name" value="Malectin_like"/>
    <property type="match status" value="1"/>
</dbReference>
<evidence type="ECO:0000256" key="2">
    <source>
        <dbReference type="SAM" id="SignalP"/>
    </source>
</evidence>
<evidence type="ECO:0000313" key="4">
    <source>
        <dbReference type="EMBL" id="VAH21441.1"/>
    </source>
</evidence>
<dbReference type="PANTHER" id="PTHR45631:SF31">
    <property type="entry name" value="PROTEIN KINASE DOMAIN-CONTAINING PROTEIN"/>
    <property type="match status" value="1"/>
</dbReference>
<feature type="domain" description="Malectin-like" evidence="3">
    <location>
        <begin position="36"/>
        <end position="212"/>
    </location>
</feature>
<keyword evidence="2" id="KW-0732">Signal</keyword>
<dbReference type="Proteomes" id="UP000324705">
    <property type="component" value="Chromosome 1B"/>
</dbReference>
<dbReference type="EMBL" id="LT934112">
    <property type="protein sequence ID" value="VAH21441.1"/>
    <property type="molecule type" value="Genomic_DNA"/>
</dbReference>
<accession>A0A9R0VDN3</accession>
<comment type="subcellular location">
    <subcellularLocation>
        <location evidence="1">Membrane</location>
        <topology evidence="1">Single-pass membrane protein</topology>
    </subcellularLocation>
</comment>
<feature type="signal peptide" evidence="2">
    <location>
        <begin position="1"/>
        <end position="32"/>
    </location>
</feature>
<proteinExistence type="predicted"/>
<evidence type="ECO:0000313" key="5">
    <source>
        <dbReference type="Proteomes" id="UP000324705"/>
    </source>
</evidence>
<name>A0A9R0VDN3_TRITD</name>
<dbReference type="OMA" id="PNGAKNC"/>
<evidence type="ECO:0000259" key="3">
    <source>
        <dbReference type="Pfam" id="PF12819"/>
    </source>
</evidence>
<organism evidence="4 5">
    <name type="scientific">Triticum turgidum subsp. durum</name>
    <name type="common">Durum wheat</name>
    <name type="synonym">Triticum durum</name>
    <dbReference type="NCBI Taxonomy" id="4567"/>
    <lineage>
        <taxon>Eukaryota</taxon>
        <taxon>Viridiplantae</taxon>
        <taxon>Streptophyta</taxon>
        <taxon>Embryophyta</taxon>
        <taxon>Tracheophyta</taxon>
        <taxon>Spermatophyta</taxon>
        <taxon>Magnoliopsida</taxon>
        <taxon>Liliopsida</taxon>
        <taxon>Poales</taxon>
        <taxon>Poaceae</taxon>
        <taxon>BOP clade</taxon>
        <taxon>Pooideae</taxon>
        <taxon>Triticodae</taxon>
        <taxon>Triticeae</taxon>
        <taxon>Triticinae</taxon>
        <taxon>Triticum</taxon>
    </lineage>
</organism>
<dbReference type="PANTHER" id="PTHR45631">
    <property type="entry name" value="OS07G0107800 PROTEIN-RELATED"/>
    <property type="match status" value="1"/>
</dbReference>
<gene>
    <name evidence="4" type="ORF">TRITD_1Bv1G190070</name>
</gene>
<feature type="chain" id="PRO_5040178261" description="Malectin-like domain-containing protein" evidence="2">
    <location>
        <begin position="33"/>
        <end position="215"/>
    </location>
</feature>
<evidence type="ECO:0000256" key="1">
    <source>
        <dbReference type="ARBA" id="ARBA00004167"/>
    </source>
</evidence>
<dbReference type="AlphaFoldDB" id="A0A9R0VDN3"/>
<dbReference type="InterPro" id="IPR024788">
    <property type="entry name" value="Malectin-like_Carb-bd_dom"/>
</dbReference>
<dbReference type="GO" id="GO:0016020">
    <property type="term" value="C:membrane"/>
    <property type="evidence" value="ECO:0007669"/>
    <property type="project" value="UniProtKB-SubCell"/>
</dbReference>
<sequence length="215" mass="23303">MDQGSPTRAKAMATRWLLLLLSMAASIDKLAGFISIDCGLPANAVGYVDNTTKLRFTGDAGFTDAGSNHNISAQYITPTMPWGWHTVRSFPTGARNCYTLRPLVSAGPKYLVRAMFKYGNYDGLDMLPIFDLHLGVNYWKTVNISDASSPTIEEVVVVVPGGSVQVCLVNTGSGTPFISSLNLSPHKSELYPQVNETQGLVLVTRTNFGTPKNVR</sequence>
<keyword evidence="5" id="KW-1185">Reference proteome</keyword>